<accession>A0ABQ0C7L6</accession>
<keyword evidence="2" id="KW-1185">Reference proteome</keyword>
<protein>
    <recommendedName>
        <fullName evidence="3">TIGR02646 family protein</fullName>
    </recommendedName>
</protein>
<sequence length="174" mass="18682">MRRAIRCAAIVEQHCLCAYCCTRIDGSTSHNEHIAAQSMAPNHTVDFTNIVASCNSRNQCGDAHGNQMLPLTPLDPACETELRFFISGAVQGMTTNATETIRVLNLNGRSPCGVRKSMVDALIYGAGESPTGLSLLDDDLLGILANELKQVDVDGCLLPYAPILSNIIHQLLTA</sequence>
<evidence type="ECO:0000313" key="2">
    <source>
        <dbReference type="Proteomes" id="UP001628193"/>
    </source>
</evidence>
<dbReference type="Proteomes" id="UP001628193">
    <property type="component" value="Unassembled WGS sequence"/>
</dbReference>
<reference evidence="1 2" key="1">
    <citation type="submission" date="2024-09" db="EMBL/GenBank/DDBJ databases">
        <title>Draft genome sequence of Candidatus Magnetaquicoccaceae bacterium FCR-1.</title>
        <authorList>
            <person name="Shimoshige H."/>
            <person name="Shimamura S."/>
            <person name="Taoka A."/>
            <person name="Kobayashi H."/>
            <person name="Maekawa T."/>
        </authorList>
    </citation>
    <scope>NUCLEOTIDE SEQUENCE [LARGE SCALE GENOMIC DNA]</scope>
    <source>
        <strain evidence="1 2">FCR-1</strain>
    </source>
</reference>
<name>A0ABQ0C7L6_9PROT</name>
<dbReference type="EMBL" id="BAAFGK010000004">
    <property type="protein sequence ID" value="GAB0056873.1"/>
    <property type="molecule type" value="Genomic_DNA"/>
</dbReference>
<proteinExistence type="predicted"/>
<gene>
    <name evidence="1" type="ORF">SIID45300_01188</name>
</gene>
<comment type="caution">
    <text evidence="1">The sequence shown here is derived from an EMBL/GenBank/DDBJ whole genome shotgun (WGS) entry which is preliminary data.</text>
</comment>
<evidence type="ECO:0008006" key="3">
    <source>
        <dbReference type="Google" id="ProtNLM"/>
    </source>
</evidence>
<evidence type="ECO:0000313" key="1">
    <source>
        <dbReference type="EMBL" id="GAB0056873.1"/>
    </source>
</evidence>
<organism evidence="1 2">
    <name type="scientific">Candidatus Magnetaquiglobus chichijimensis</name>
    <dbReference type="NCBI Taxonomy" id="3141448"/>
    <lineage>
        <taxon>Bacteria</taxon>
        <taxon>Pseudomonadati</taxon>
        <taxon>Pseudomonadota</taxon>
        <taxon>Magnetococcia</taxon>
        <taxon>Magnetococcales</taxon>
        <taxon>Candidatus Magnetaquicoccaceae</taxon>
        <taxon>Candidatus Magnetaquiglobus</taxon>
    </lineage>
</organism>